<evidence type="ECO:0000313" key="2">
    <source>
        <dbReference type="Proteomes" id="UP000075806"/>
    </source>
</evidence>
<dbReference type="Proteomes" id="UP000075806">
    <property type="component" value="Unassembled WGS sequence"/>
</dbReference>
<reference evidence="1" key="1">
    <citation type="submission" date="2016-02" db="EMBL/GenBank/DDBJ databases">
        <title>Genome sequence of Bacillus trypoxylicola KCTC 13244(T).</title>
        <authorList>
            <person name="Jeong H."/>
            <person name="Park S.-H."/>
            <person name="Choi S.-K."/>
        </authorList>
    </citation>
    <scope>NUCLEOTIDE SEQUENCE [LARGE SCALE GENOMIC DNA]</scope>
    <source>
        <strain evidence="1">KCTC 13244</strain>
    </source>
</reference>
<dbReference type="GO" id="GO:0000287">
    <property type="term" value="F:magnesium ion binding"/>
    <property type="evidence" value="ECO:0007669"/>
    <property type="project" value="InterPro"/>
</dbReference>
<evidence type="ECO:0000313" key="1">
    <source>
        <dbReference type="EMBL" id="KYG34926.1"/>
    </source>
</evidence>
<gene>
    <name evidence="1" type="ORF">AZF04_00925</name>
</gene>
<keyword evidence="2" id="KW-1185">Reference proteome</keyword>
<protein>
    <submittedName>
        <fullName evidence="1">Uncharacterized protein</fullName>
    </submittedName>
</protein>
<proteinExistence type="predicted"/>
<accession>A0A161PKV6</accession>
<organism evidence="1 2">
    <name type="scientific">Alkalihalobacillus trypoxylicola</name>
    <dbReference type="NCBI Taxonomy" id="519424"/>
    <lineage>
        <taxon>Bacteria</taxon>
        <taxon>Bacillati</taxon>
        <taxon>Bacillota</taxon>
        <taxon>Bacilli</taxon>
        <taxon>Bacillales</taxon>
        <taxon>Bacillaceae</taxon>
        <taxon>Alkalihalobacillus</taxon>
    </lineage>
</organism>
<dbReference type="InterPro" id="IPR036614">
    <property type="entry name" value="RusA-like_sf"/>
</dbReference>
<dbReference type="GO" id="GO:0006281">
    <property type="term" value="P:DNA repair"/>
    <property type="evidence" value="ECO:0007669"/>
    <property type="project" value="InterPro"/>
</dbReference>
<dbReference type="Gene3D" id="3.30.1330.70">
    <property type="entry name" value="Holliday junction resolvase RusA"/>
    <property type="match status" value="1"/>
</dbReference>
<dbReference type="SUPFAM" id="SSF103084">
    <property type="entry name" value="Holliday junction resolvase RusA"/>
    <property type="match status" value="1"/>
</dbReference>
<dbReference type="RefSeq" id="WP_061947180.1">
    <property type="nucleotide sequence ID" value="NZ_LTAO01000001.1"/>
</dbReference>
<dbReference type="GO" id="GO:0006310">
    <property type="term" value="P:DNA recombination"/>
    <property type="evidence" value="ECO:0007669"/>
    <property type="project" value="InterPro"/>
</dbReference>
<name>A0A161PKV6_9BACI</name>
<dbReference type="AlphaFoldDB" id="A0A161PKV6"/>
<sequence length="255" mass="30685">MNQGATLERVSAEEQAKAFNVKYSKYRIRKTFMSCDDIPGEYKLFCELSKIERETKRIKNEDRITMCNIIIDVIEQRINNNVLNYRTWEIMQLQELVGEIKNDVIRLTNKMHGGDKTAQTKKIRQLERRLSKLELPIDKYHCINYHPFSENRQYESLTKNKWVKTHAFKTWCDYFPYFQMPKEEELNVDWSKPVKMHLAYDHIAKFDTANFTKSAIDMITRYYDHDDNIVQKLDIRTNKHVMSFKDGKIYFYFTN</sequence>
<dbReference type="EMBL" id="LTAO01000001">
    <property type="protein sequence ID" value="KYG34926.1"/>
    <property type="molecule type" value="Genomic_DNA"/>
</dbReference>
<dbReference type="OrthoDB" id="9812611at2"/>
<comment type="caution">
    <text evidence="1">The sequence shown here is derived from an EMBL/GenBank/DDBJ whole genome shotgun (WGS) entry which is preliminary data.</text>
</comment>